<protein>
    <submittedName>
        <fullName evidence="1">Uncharacterized protein</fullName>
    </submittedName>
</protein>
<keyword evidence="2" id="KW-1185">Reference proteome</keyword>
<evidence type="ECO:0000313" key="2">
    <source>
        <dbReference type="Proteomes" id="UP001148838"/>
    </source>
</evidence>
<accession>A0ABQ8SWJ3</accession>
<dbReference type="EMBL" id="JAJSOF020000019">
    <property type="protein sequence ID" value="KAJ4438091.1"/>
    <property type="molecule type" value="Genomic_DNA"/>
</dbReference>
<reference evidence="1 2" key="1">
    <citation type="journal article" date="2022" name="Allergy">
        <title>Genome assembly and annotation of Periplaneta americana reveal a comprehensive cockroach allergen profile.</title>
        <authorList>
            <person name="Wang L."/>
            <person name="Xiong Q."/>
            <person name="Saelim N."/>
            <person name="Wang L."/>
            <person name="Nong W."/>
            <person name="Wan A.T."/>
            <person name="Shi M."/>
            <person name="Liu X."/>
            <person name="Cao Q."/>
            <person name="Hui J.H.L."/>
            <person name="Sookrung N."/>
            <person name="Leung T.F."/>
            <person name="Tungtrongchitr A."/>
            <person name="Tsui S.K.W."/>
        </authorList>
    </citation>
    <scope>NUCLEOTIDE SEQUENCE [LARGE SCALE GENOMIC DNA]</scope>
    <source>
        <strain evidence="1">PWHHKU_190912</strain>
    </source>
</reference>
<evidence type="ECO:0000313" key="1">
    <source>
        <dbReference type="EMBL" id="KAJ4438091.1"/>
    </source>
</evidence>
<gene>
    <name evidence="1" type="ORF">ANN_14030</name>
</gene>
<sequence>MDHLTNDRWQQDNFLQQRLQYVLRETRIVSSSLINFNPDNCVKTWLLKGRHGSTGVSRKERNRKIKILKKSLRFEKSDILSTGMKFGAAERTGKEPVRSKICINNKIIEQVKHFSYLGYQISYEEEKDLKEKIIKFNRAMGIINQTILLPTATYFIFQVISNVLPPLAPIYQRAIQCISPGCSIRGLISRDTYMTRNPHYSNLIIRAKESVEQLLSS</sequence>
<proteinExistence type="predicted"/>
<comment type="caution">
    <text evidence="1">The sequence shown here is derived from an EMBL/GenBank/DDBJ whole genome shotgun (WGS) entry which is preliminary data.</text>
</comment>
<dbReference type="Proteomes" id="UP001148838">
    <property type="component" value="Unassembled WGS sequence"/>
</dbReference>
<organism evidence="1 2">
    <name type="scientific">Periplaneta americana</name>
    <name type="common">American cockroach</name>
    <name type="synonym">Blatta americana</name>
    <dbReference type="NCBI Taxonomy" id="6978"/>
    <lineage>
        <taxon>Eukaryota</taxon>
        <taxon>Metazoa</taxon>
        <taxon>Ecdysozoa</taxon>
        <taxon>Arthropoda</taxon>
        <taxon>Hexapoda</taxon>
        <taxon>Insecta</taxon>
        <taxon>Pterygota</taxon>
        <taxon>Neoptera</taxon>
        <taxon>Polyneoptera</taxon>
        <taxon>Dictyoptera</taxon>
        <taxon>Blattodea</taxon>
        <taxon>Blattoidea</taxon>
        <taxon>Blattidae</taxon>
        <taxon>Blattinae</taxon>
        <taxon>Periplaneta</taxon>
    </lineage>
</organism>
<name>A0ABQ8SWJ3_PERAM</name>